<dbReference type="EMBL" id="FNXT01000158">
    <property type="protein sequence ID" value="SZX61595.1"/>
    <property type="molecule type" value="Genomic_DNA"/>
</dbReference>
<sequence length="642" mass="61236">MAATQQSAPAVSYKEKLLQPSEQDELSHPDQEAPLPKLPPVKDEGSPPMTINVPAPAPAGEDDAAPPTQDSSSTTKSSSSSSSTSKPWSPRGNTQSPIDARFKVARSASGKRGVPKADYEAPILREGSASCAVQPQNVDDYPSDDDVPPPPAQQDQGKGRGKPAAGPIAMPDATTSIAGAELSDVEREAIADPTTAELLAAATAPTDAPAITPLPPANTVIVDDTDNKSASTPTPAAAAAAGGGSSSAAAGSGEGAAVDESAGELKSDNSAHSAGLGDVLGLGMPIMVRRIITAPSDAATVAAAMNAAGGEDADADRNAPGKAQGMAVTPRGGDSLRSPRRSTDSSSSSSAAAAAAAADGELAEGAGGDARMFTASDFAAAGLADLTAEADAAGAAGGAPDASSPSSSGNNSGDDDAAPAAAAAAAADEAAGASAGGDAAGPAAESYGHLMQAPAAAGDAAAVPAPATPENEPATGSSSSSGGVVQQVVDAAKSAAAAASDAVAGGSSESAAAAAAPAAKEAGSGFAGAVGAVVEAGKSAVDSAAAAINTDAEPDKPAAAAADEEEESGGSHHGGITGAVGAVMSGLKDVLLGPDVPLEAVTTAVGESVGEEGEEEGDGGALGQAMQASAQQEGQPSSFAVL</sequence>
<feature type="compositionally biased region" description="Low complexity" evidence="1">
    <location>
        <begin position="191"/>
        <end position="211"/>
    </location>
</feature>
<feature type="region of interest" description="Disordered" evidence="1">
    <location>
        <begin position="1"/>
        <end position="276"/>
    </location>
</feature>
<feature type="region of interest" description="Disordered" evidence="1">
    <location>
        <begin position="545"/>
        <end position="578"/>
    </location>
</feature>
<feature type="compositionally biased region" description="Low complexity" evidence="1">
    <location>
        <begin position="229"/>
        <end position="260"/>
    </location>
</feature>
<feature type="region of interest" description="Disordered" evidence="1">
    <location>
        <begin position="602"/>
        <end position="642"/>
    </location>
</feature>
<dbReference type="Proteomes" id="UP000256970">
    <property type="component" value="Unassembled WGS sequence"/>
</dbReference>
<gene>
    <name evidence="2" type="ORF">BQ4739_LOCUS2101</name>
</gene>
<organism evidence="2 3">
    <name type="scientific">Tetradesmus obliquus</name>
    <name type="common">Green alga</name>
    <name type="synonym">Acutodesmus obliquus</name>
    <dbReference type="NCBI Taxonomy" id="3088"/>
    <lineage>
        <taxon>Eukaryota</taxon>
        <taxon>Viridiplantae</taxon>
        <taxon>Chlorophyta</taxon>
        <taxon>core chlorophytes</taxon>
        <taxon>Chlorophyceae</taxon>
        <taxon>CS clade</taxon>
        <taxon>Sphaeropleales</taxon>
        <taxon>Scenedesmaceae</taxon>
        <taxon>Tetradesmus</taxon>
    </lineage>
</organism>
<feature type="compositionally biased region" description="Acidic residues" evidence="1">
    <location>
        <begin position="609"/>
        <end position="618"/>
    </location>
</feature>
<keyword evidence="3" id="KW-1185">Reference proteome</keyword>
<reference evidence="2 3" key="1">
    <citation type="submission" date="2016-10" db="EMBL/GenBank/DDBJ databases">
        <authorList>
            <person name="Cai Z."/>
        </authorList>
    </citation>
    <scope>NUCLEOTIDE SEQUENCE [LARGE SCALE GENOMIC DNA]</scope>
</reference>
<evidence type="ECO:0000313" key="2">
    <source>
        <dbReference type="EMBL" id="SZX61595.1"/>
    </source>
</evidence>
<name>A0A383V7N0_TETOB</name>
<feature type="compositionally biased region" description="Low complexity" evidence="1">
    <location>
        <begin position="392"/>
        <end position="433"/>
    </location>
</feature>
<dbReference type="AlphaFoldDB" id="A0A383V7N0"/>
<evidence type="ECO:0000256" key="1">
    <source>
        <dbReference type="SAM" id="MobiDB-lite"/>
    </source>
</evidence>
<feature type="compositionally biased region" description="Polar residues" evidence="1">
    <location>
        <begin position="626"/>
        <end position="642"/>
    </location>
</feature>
<feature type="region of interest" description="Disordered" evidence="1">
    <location>
        <begin position="307"/>
        <end position="361"/>
    </location>
</feature>
<feature type="compositionally biased region" description="Low complexity" evidence="1">
    <location>
        <begin position="344"/>
        <end position="361"/>
    </location>
</feature>
<accession>A0A383V7N0</accession>
<feature type="region of interest" description="Disordered" evidence="1">
    <location>
        <begin position="392"/>
        <end position="484"/>
    </location>
</feature>
<evidence type="ECO:0000313" key="3">
    <source>
        <dbReference type="Proteomes" id="UP000256970"/>
    </source>
</evidence>
<feature type="compositionally biased region" description="Low complexity" evidence="1">
    <location>
        <begin position="65"/>
        <end position="86"/>
    </location>
</feature>
<proteinExistence type="predicted"/>
<feature type="compositionally biased region" description="Low complexity" evidence="1">
    <location>
        <begin position="545"/>
        <end position="561"/>
    </location>
</feature>
<feature type="compositionally biased region" description="Low complexity" evidence="1">
    <location>
        <begin position="453"/>
        <end position="484"/>
    </location>
</feature>
<protein>
    <submittedName>
        <fullName evidence="2">Uncharacterized protein</fullName>
    </submittedName>
</protein>
<feature type="region of interest" description="Disordered" evidence="1">
    <location>
        <begin position="496"/>
        <end position="518"/>
    </location>
</feature>